<organism evidence="1">
    <name type="scientific">Micrurus carvalhoi</name>
    <dbReference type="NCBI Taxonomy" id="3147026"/>
    <lineage>
        <taxon>Eukaryota</taxon>
        <taxon>Metazoa</taxon>
        <taxon>Chordata</taxon>
        <taxon>Craniata</taxon>
        <taxon>Vertebrata</taxon>
        <taxon>Euteleostomi</taxon>
        <taxon>Lepidosauria</taxon>
        <taxon>Squamata</taxon>
        <taxon>Bifurcata</taxon>
        <taxon>Unidentata</taxon>
        <taxon>Episquamata</taxon>
        <taxon>Toxicofera</taxon>
        <taxon>Serpentes</taxon>
        <taxon>Colubroidea</taxon>
        <taxon>Elapidae</taxon>
        <taxon>Elapinae</taxon>
        <taxon>Micrurus</taxon>
    </lineage>
</organism>
<dbReference type="AlphaFoldDB" id="A0A2H6NG04"/>
<accession>A0A2H6NG04</accession>
<name>A0A2H6NG04_9SAUR</name>
<protein>
    <submittedName>
        <fullName evidence="1">Uncharacterized protein</fullName>
    </submittedName>
</protein>
<proteinExistence type="predicted"/>
<reference evidence="1" key="1">
    <citation type="submission" date="2017-07" db="EMBL/GenBank/DDBJ databases">
        <authorList>
            <person name="Mikheyev A."/>
            <person name="Grau M."/>
        </authorList>
    </citation>
    <scope>NUCLEOTIDE SEQUENCE</scope>
    <source>
        <tissue evidence="1">Venom_gland</tissue>
    </source>
</reference>
<dbReference type="Gene3D" id="1.10.287.3160">
    <property type="match status" value="1"/>
</dbReference>
<reference evidence="1" key="2">
    <citation type="submission" date="2017-12" db="EMBL/GenBank/DDBJ databases">
        <title>Coralsnake Venomics: Analyses of Venom Gland Transcriptomes and Proteomes of Six Brazilian Taxa.</title>
        <authorList>
            <person name="Aird S.D."/>
            <person name="Jorge da Silva N."/>
            <person name="Qiu L."/>
            <person name="Villar-Briones A."/>
            <person name="Aparecida-Saddi V."/>
            <person name="Campos-Telles M.P."/>
            <person name="Grau M."/>
            <person name="Mikheyev A.S."/>
        </authorList>
    </citation>
    <scope>NUCLEOTIDE SEQUENCE</scope>
    <source>
        <tissue evidence="1">Venom_gland</tissue>
    </source>
</reference>
<sequence>MNEKIYSIDPEFAETLQPPTIDGPVAASTSSNILANEAEEGLKGEDKKVEQTLHKVHQAAPWSVEPTTTASFFSRVVLVWLHQMQDRAPPGYLRSQQDLNKVLAMMELITDPTLNGAKYASKAIASSVEIRTGYAQ</sequence>
<evidence type="ECO:0000313" key="1">
    <source>
        <dbReference type="EMBL" id="LAA31604.1"/>
    </source>
</evidence>
<dbReference type="EMBL" id="IACI01097148">
    <property type="protein sequence ID" value="LAA31604.1"/>
    <property type="molecule type" value="Transcribed_RNA"/>
</dbReference>